<dbReference type="OrthoDB" id="2689976at2759"/>
<dbReference type="Proteomes" id="UP000053820">
    <property type="component" value="Unassembled WGS sequence"/>
</dbReference>
<proteinExistence type="predicted"/>
<evidence type="ECO:0000313" key="1">
    <source>
        <dbReference type="EMBL" id="KIJ59800.1"/>
    </source>
</evidence>
<dbReference type="AlphaFoldDB" id="A0A0C9VQ24"/>
<dbReference type="HOGENOM" id="CLU_030396_0_0_1"/>
<evidence type="ECO:0000313" key="2">
    <source>
        <dbReference type="Proteomes" id="UP000053820"/>
    </source>
</evidence>
<gene>
    <name evidence="1" type="ORF">HYDPIDRAFT_32789</name>
</gene>
<sequence length="435" mass="48546">MSVWPGAADLATQILGSYASEPALVPGSIASVLLLQISQVLFSLPPDLCPIEITREIGKSKVYAEDVLQVLALLASSDFNHYATAEPLAGAVEDLDYEDDEEAFTGFFVRKAKKQNKTRRKNKRSPTIDAAPFYRLSFSVPSSAKAASQMSLEISEKLKGILQFYLELLLDPVLTKPLKDAYIPEVDDQAGRTSQDNVSNANTDVSEVKPSAYPMVQPMKAALYFDNAEGFGEWRILISTDATKKLRELTKSDGKKCAIVVKKIKYVSLLADNQKRLNGPYSGVPIFEAKMQRDLRLVYQVDVIPDYDGDVERQVIKIYGIYTHTQVNRIWDAMGQHLDGKGKEYKRRCIFRNRPVQPGDDIYLPACFPPDISEISTKPTPLALSDQDKNELHSLLVLEKYVTFSQAFLNGLIANQDAQHVFELTMAVVLRNARS</sequence>
<accession>A0A0C9VQ24</accession>
<name>A0A0C9VQ24_9AGAM</name>
<reference evidence="1 2" key="1">
    <citation type="submission" date="2014-04" db="EMBL/GenBank/DDBJ databases">
        <title>Evolutionary Origins and Diversification of the Mycorrhizal Mutualists.</title>
        <authorList>
            <consortium name="DOE Joint Genome Institute"/>
            <consortium name="Mycorrhizal Genomics Consortium"/>
            <person name="Kohler A."/>
            <person name="Kuo A."/>
            <person name="Nagy L.G."/>
            <person name="Floudas D."/>
            <person name="Copeland A."/>
            <person name="Barry K.W."/>
            <person name="Cichocki N."/>
            <person name="Veneault-Fourrey C."/>
            <person name="LaButti K."/>
            <person name="Lindquist E.A."/>
            <person name="Lipzen A."/>
            <person name="Lundell T."/>
            <person name="Morin E."/>
            <person name="Murat C."/>
            <person name="Riley R."/>
            <person name="Ohm R."/>
            <person name="Sun H."/>
            <person name="Tunlid A."/>
            <person name="Henrissat B."/>
            <person name="Grigoriev I.V."/>
            <person name="Hibbett D.S."/>
            <person name="Martin F."/>
        </authorList>
    </citation>
    <scope>NUCLEOTIDE SEQUENCE [LARGE SCALE GENOMIC DNA]</scope>
    <source>
        <strain evidence="1 2">MD-312</strain>
    </source>
</reference>
<protein>
    <submittedName>
        <fullName evidence="1">Uncharacterized protein</fullName>
    </submittedName>
</protein>
<dbReference type="EMBL" id="KN839880">
    <property type="protein sequence ID" value="KIJ59800.1"/>
    <property type="molecule type" value="Genomic_DNA"/>
</dbReference>
<organism evidence="1 2">
    <name type="scientific">Hydnomerulius pinastri MD-312</name>
    <dbReference type="NCBI Taxonomy" id="994086"/>
    <lineage>
        <taxon>Eukaryota</taxon>
        <taxon>Fungi</taxon>
        <taxon>Dikarya</taxon>
        <taxon>Basidiomycota</taxon>
        <taxon>Agaricomycotina</taxon>
        <taxon>Agaricomycetes</taxon>
        <taxon>Agaricomycetidae</taxon>
        <taxon>Boletales</taxon>
        <taxon>Boletales incertae sedis</taxon>
        <taxon>Leucogyrophana</taxon>
    </lineage>
</organism>
<keyword evidence="2" id="KW-1185">Reference proteome</keyword>